<evidence type="ECO:0000313" key="3">
    <source>
        <dbReference type="EMBL" id="GGP77612.1"/>
    </source>
</evidence>
<dbReference type="Proteomes" id="UP000639606">
    <property type="component" value="Unassembled WGS sequence"/>
</dbReference>
<reference evidence="3" key="1">
    <citation type="journal article" date="2014" name="Int. J. Syst. Evol. Microbiol.">
        <title>Complete genome sequence of Corynebacterium casei LMG S-19264T (=DSM 44701T), isolated from a smear-ripened cheese.</title>
        <authorList>
            <consortium name="US DOE Joint Genome Institute (JGI-PGF)"/>
            <person name="Walter F."/>
            <person name="Albersmeier A."/>
            <person name="Kalinowski J."/>
            <person name="Ruckert C."/>
        </authorList>
    </citation>
    <scope>NUCLEOTIDE SEQUENCE</scope>
    <source>
        <strain evidence="3">JCM 3313</strain>
    </source>
</reference>
<evidence type="ECO:0000259" key="2">
    <source>
        <dbReference type="Pfam" id="PF19809"/>
    </source>
</evidence>
<dbReference type="RefSeq" id="WP_229796216.1">
    <property type="nucleotide sequence ID" value="NZ_BMRG01000017.1"/>
</dbReference>
<evidence type="ECO:0000256" key="1">
    <source>
        <dbReference type="SAM" id="MobiDB-lite"/>
    </source>
</evidence>
<accession>A0A918EG11</accession>
<protein>
    <recommendedName>
        <fullName evidence="2">DUF6292 domain-containing protein</fullName>
    </recommendedName>
</protein>
<sequence length="139" mass="15015">MEFDFDDDPARCLRGYVRTVGEALGLRGECFCVQVEPASAYLPLDGHVAMFPDRDVALLWDEQRGWSVAVELGAGEDLVVVAHLGGDVLPPPSRVARWVERLLRDGQVPAPAPPLPRPAADDLPRRLAPYASATGPCAT</sequence>
<dbReference type="Pfam" id="PF19809">
    <property type="entry name" value="DUF6292"/>
    <property type="match status" value="1"/>
</dbReference>
<organism evidence="3 4">
    <name type="scientific">Saccharothrix coeruleofusca</name>
    <dbReference type="NCBI Taxonomy" id="33919"/>
    <lineage>
        <taxon>Bacteria</taxon>
        <taxon>Bacillati</taxon>
        <taxon>Actinomycetota</taxon>
        <taxon>Actinomycetes</taxon>
        <taxon>Pseudonocardiales</taxon>
        <taxon>Pseudonocardiaceae</taxon>
        <taxon>Saccharothrix</taxon>
    </lineage>
</organism>
<feature type="domain" description="DUF6292" evidence="2">
    <location>
        <begin position="16"/>
        <end position="100"/>
    </location>
</feature>
<proteinExistence type="predicted"/>
<reference evidence="3" key="2">
    <citation type="submission" date="2020-09" db="EMBL/GenBank/DDBJ databases">
        <authorList>
            <person name="Sun Q."/>
            <person name="Ohkuma M."/>
        </authorList>
    </citation>
    <scope>NUCLEOTIDE SEQUENCE</scope>
    <source>
        <strain evidence="3">JCM 3313</strain>
    </source>
</reference>
<evidence type="ECO:0000313" key="4">
    <source>
        <dbReference type="Proteomes" id="UP000639606"/>
    </source>
</evidence>
<feature type="region of interest" description="Disordered" evidence="1">
    <location>
        <begin position="109"/>
        <end position="139"/>
    </location>
</feature>
<name>A0A918EG11_9PSEU</name>
<dbReference type="AlphaFoldDB" id="A0A918EG11"/>
<keyword evidence="4" id="KW-1185">Reference proteome</keyword>
<dbReference type="EMBL" id="BMRG01000017">
    <property type="protein sequence ID" value="GGP77612.1"/>
    <property type="molecule type" value="Genomic_DNA"/>
</dbReference>
<gene>
    <name evidence="3" type="ORF">GCM10010185_59170</name>
</gene>
<comment type="caution">
    <text evidence="3">The sequence shown here is derived from an EMBL/GenBank/DDBJ whole genome shotgun (WGS) entry which is preliminary data.</text>
</comment>
<dbReference type="InterPro" id="IPR046259">
    <property type="entry name" value="DUF6292"/>
</dbReference>